<dbReference type="Gene3D" id="3.90.1570.10">
    <property type="entry name" value="tt1808, chain A"/>
    <property type="match status" value="1"/>
</dbReference>
<dbReference type="EMBL" id="CP120992">
    <property type="protein sequence ID" value="WLQ42841.1"/>
    <property type="molecule type" value="Genomic_DNA"/>
</dbReference>
<sequence>MNDTVYGHLRKFAAELTVPPGLEYPEISHGEIVMMMSPVKRHELAALRLRRQLDAQLPDGVVAHTGGDVEEQVLGILRRPDVIVFPESVLEEGDEQGIDPADVLLAAEIVSRSNPENDYVGKMRDYPAMGIPHYLIVDPRAGIVLHHWKPTGSGDDARYANTMEYAFGDIVTVGEWTVDTSVFLRYAAEGSDCRSERE</sequence>
<dbReference type="PANTHER" id="PTHR35400">
    <property type="entry name" value="SLR1083 PROTEIN"/>
    <property type="match status" value="1"/>
</dbReference>
<organism evidence="2 3">
    <name type="scientific">Streptomyces laculatispora</name>
    <dbReference type="NCBI Taxonomy" id="887464"/>
    <lineage>
        <taxon>Bacteria</taxon>
        <taxon>Bacillati</taxon>
        <taxon>Actinomycetota</taxon>
        <taxon>Actinomycetes</taxon>
        <taxon>Kitasatosporales</taxon>
        <taxon>Streptomycetaceae</taxon>
        <taxon>Streptomyces</taxon>
    </lineage>
</organism>
<dbReference type="InterPro" id="IPR011335">
    <property type="entry name" value="Restrct_endonuc-II-like"/>
</dbReference>
<feature type="domain" description="Putative restriction endonuclease" evidence="1">
    <location>
        <begin position="26"/>
        <end position="152"/>
    </location>
</feature>
<evidence type="ECO:0000313" key="2">
    <source>
        <dbReference type="EMBL" id="WLQ42841.1"/>
    </source>
</evidence>
<dbReference type="SUPFAM" id="SSF52980">
    <property type="entry name" value="Restriction endonuclease-like"/>
    <property type="match status" value="1"/>
</dbReference>
<keyword evidence="3" id="KW-1185">Reference proteome</keyword>
<dbReference type="CDD" id="cd06260">
    <property type="entry name" value="DUF820-like"/>
    <property type="match status" value="1"/>
</dbReference>
<dbReference type="Proteomes" id="UP001229952">
    <property type="component" value="Chromosome"/>
</dbReference>
<protein>
    <submittedName>
        <fullName evidence="2">Uma2 family endonuclease</fullName>
    </submittedName>
</protein>
<evidence type="ECO:0000259" key="1">
    <source>
        <dbReference type="Pfam" id="PF05685"/>
    </source>
</evidence>
<evidence type="ECO:0000313" key="3">
    <source>
        <dbReference type="Proteomes" id="UP001229952"/>
    </source>
</evidence>
<keyword evidence="2" id="KW-0540">Nuclease</keyword>
<keyword evidence="2" id="KW-0255">Endonuclease</keyword>
<dbReference type="Pfam" id="PF05685">
    <property type="entry name" value="Uma2"/>
    <property type="match status" value="1"/>
</dbReference>
<keyword evidence="2" id="KW-0378">Hydrolase</keyword>
<accession>A0ABY9IB31</accession>
<dbReference type="RefSeq" id="WP_306090479.1">
    <property type="nucleotide sequence ID" value="NZ_CP120992.1"/>
</dbReference>
<name>A0ABY9IB31_9ACTN</name>
<proteinExistence type="predicted"/>
<dbReference type="InterPro" id="IPR012296">
    <property type="entry name" value="Nuclease_put_TT1808"/>
</dbReference>
<dbReference type="PANTHER" id="PTHR35400:SF3">
    <property type="entry name" value="SLL1072 PROTEIN"/>
    <property type="match status" value="1"/>
</dbReference>
<gene>
    <name evidence="2" type="ORF">P8A22_24645</name>
</gene>
<reference evidence="2 3" key="1">
    <citation type="submission" date="2023-03" db="EMBL/GenBank/DDBJ databases">
        <title>Isolation and description of six Streptomyces strains from soil environments, able to metabolize different microbial glucans.</title>
        <authorList>
            <person name="Widen T."/>
            <person name="Larsbrink J."/>
        </authorList>
    </citation>
    <scope>NUCLEOTIDE SEQUENCE [LARGE SCALE GENOMIC DNA]</scope>
    <source>
        <strain evidence="2 3">Mut2</strain>
    </source>
</reference>
<dbReference type="InterPro" id="IPR008538">
    <property type="entry name" value="Uma2"/>
</dbReference>
<dbReference type="GO" id="GO:0004519">
    <property type="term" value="F:endonuclease activity"/>
    <property type="evidence" value="ECO:0007669"/>
    <property type="project" value="UniProtKB-KW"/>
</dbReference>